<name>A0A1F7W6P3_9BACT</name>
<keyword evidence="2" id="KW-0808">Transferase</keyword>
<evidence type="ECO:0000256" key="2">
    <source>
        <dbReference type="ARBA" id="ARBA00022679"/>
    </source>
</evidence>
<evidence type="ECO:0000256" key="1">
    <source>
        <dbReference type="ARBA" id="ARBA00022676"/>
    </source>
</evidence>
<dbReference type="PANTHER" id="PTHR34136">
    <property type="match status" value="1"/>
</dbReference>
<comment type="caution">
    <text evidence="3">The sequence shown here is derived from an EMBL/GenBank/DDBJ whole genome shotgun (WGS) entry which is preliminary data.</text>
</comment>
<gene>
    <name evidence="3" type="ORF">A2318_02060</name>
</gene>
<dbReference type="Pfam" id="PF03808">
    <property type="entry name" value="Glyco_tran_WecG"/>
    <property type="match status" value="1"/>
</dbReference>
<keyword evidence="1" id="KW-0328">Glycosyltransferase</keyword>
<dbReference type="InterPro" id="IPR004629">
    <property type="entry name" value="WecG_TagA_CpsF"/>
</dbReference>
<organism evidence="3 4">
    <name type="scientific">Candidatus Uhrbacteria bacterium RIFOXYB2_FULL_45_11</name>
    <dbReference type="NCBI Taxonomy" id="1802421"/>
    <lineage>
        <taxon>Bacteria</taxon>
        <taxon>Candidatus Uhriibacteriota</taxon>
    </lineage>
</organism>
<dbReference type="AlphaFoldDB" id="A0A1F7W6P3"/>
<evidence type="ECO:0000313" key="3">
    <source>
        <dbReference type="EMBL" id="OGL98018.1"/>
    </source>
</evidence>
<accession>A0A1F7W6P3</accession>
<protein>
    <recommendedName>
        <fullName evidence="5">Glycosyltransferase</fullName>
    </recommendedName>
</protein>
<evidence type="ECO:0000313" key="4">
    <source>
        <dbReference type="Proteomes" id="UP000177331"/>
    </source>
</evidence>
<dbReference type="EMBL" id="MGFD01000032">
    <property type="protein sequence ID" value="OGL98018.1"/>
    <property type="molecule type" value="Genomic_DNA"/>
</dbReference>
<dbReference type="GO" id="GO:0016758">
    <property type="term" value="F:hexosyltransferase activity"/>
    <property type="evidence" value="ECO:0007669"/>
    <property type="project" value="TreeGrafter"/>
</dbReference>
<dbReference type="Proteomes" id="UP000177331">
    <property type="component" value="Unassembled WGS sequence"/>
</dbReference>
<proteinExistence type="predicted"/>
<evidence type="ECO:0008006" key="5">
    <source>
        <dbReference type="Google" id="ProtNLM"/>
    </source>
</evidence>
<dbReference type="STRING" id="1802421.A2318_02060"/>
<sequence length="265" mass="29910">MRHSLFTVPIDDISTTELDQQLTEWINGHVSKFLTTPNPEFLLLANKDVEFQTLLQSSDLSLPDGVGLRYAIAALTDETLSHRHTGVDLVSRLINIAHTHHKRILLVGGEEGAAERTKQMFEKTFPEIQIFVFNPGLVTFPVPDHVFEQLLEISPDVLLVALGQKKQEKFIREVLPNVPSVRLAVGIGGAFEMLAGLKPRAPHFMSQMGLEWIWRALIEPRRIGRILNASFVFPLVVISATLKQHRFLKACRNVIPEIIDQLFRS</sequence>
<dbReference type="NCBIfam" id="TIGR00696">
    <property type="entry name" value="wecG_tagA_cpsF"/>
    <property type="match status" value="1"/>
</dbReference>
<dbReference type="CDD" id="cd06533">
    <property type="entry name" value="Glyco_transf_WecG_TagA"/>
    <property type="match status" value="1"/>
</dbReference>
<reference evidence="3 4" key="1">
    <citation type="journal article" date="2016" name="Nat. Commun.">
        <title>Thousands of microbial genomes shed light on interconnected biogeochemical processes in an aquifer system.</title>
        <authorList>
            <person name="Anantharaman K."/>
            <person name="Brown C.T."/>
            <person name="Hug L.A."/>
            <person name="Sharon I."/>
            <person name="Castelle C.J."/>
            <person name="Probst A.J."/>
            <person name="Thomas B.C."/>
            <person name="Singh A."/>
            <person name="Wilkins M.J."/>
            <person name="Karaoz U."/>
            <person name="Brodie E.L."/>
            <person name="Williams K.H."/>
            <person name="Hubbard S.S."/>
            <person name="Banfield J.F."/>
        </authorList>
    </citation>
    <scope>NUCLEOTIDE SEQUENCE [LARGE SCALE GENOMIC DNA]</scope>
</reference>
<dbReference type="PANTHER" id="PTHR34136:SF1">
    <property type="entry name" value="UDP-N-ACETYL-D-MANNOSAMINURONIC ACID TRANSFERASE"/>
    <property type="match status" value="1"/>
</dbReference>